<name>A0A1D3TTK6_9FIRM</name>
<comment type="similarity">
    <text evidence="1">Belongs to the V-ATPase V0D/AC39 subunit family.</text>
</comment>
<dbReference type="InterPro" id="IPR050873">
    <property type="entry name" value="V-ATPase_V0D/AC39_subunit"/>
</dbReference>
<gene>
    <name evidence="4" type="ORF">SAMN05421730_1009102</name>
</gene>
<sequence>MADSLYTYAVARIRSKELRLFDKTDLEQLMACTRYEDCLRILSDQGWGKSGEETAEQLLAAEREKTWDLIRELVDDMSVFDVFLYEKDFHNLKAAIKQTYVQEEVPGIYFNNGTIDKDIIINAVKHHDFSELPEFMRAAAEEAFQVQMHTGDGQLCEIILDKAVLEAIGQKGRTSGSKLLAEYAELKTAVADINIAVRGSRTGKNREFFKRALASCTSLDTEKLAEAALSGMEAISSYLEGTDYHEAAQLLMESPSAFERWCDNRIVELIKPQKYNPFTIEPLAAYILARENEIKTVRILLSGKLNGLPENSIRERLRDMYV</sequence>
<evidence type="ECO:0000256" key="3">
    <source>
        <dbReference type="ARBA" id="ARBA00023065"/>
    </source>
</evidence>
<dbReference type="Pfam" id="PF01992">
    <property type="entry name" value="vATP-synt_AC39"/>
    <property type="match status" value="1"/>
</dbReference>
<dbReference type="InterPro" id="IPR044911">
    <property type="entry name" value="V-type_ATPase_csu/dsu_dom_3"/>
</dbReference>
<evidence type="ECO:0000313" key="5">
    <source>
        <dbReference type="Proteomes" id="UP000199315"/>
    </source>
</evidence>
<protein>
    <submittedName>
        <fullName evidence="4">V/A-type H+-transporting ATPase subunit C</fullName>
    </submittedName>
</protein>
<organism evidence="4 5">
    <name type="scientific">Anaerobium acetethylicum</name>
    <dbReference type="NCBI Taxonomy" id="1619234"/>
    <lineage>
        <taxon>Bacteria</taxon>
        <taxon>Bacillati</taxon>
        <taxon>Bacillota</taxon>
        <taxon>Clostridia</taxon>
        <taxon>Lachnospirales</taxon>
        <taxon>Lachnospiraceae</taxon>
        <taxon>Anaerobium</taxon>
    </lineage>
</organism>
<dbReference type="AlphaFoldDB" id="A0A1D3TTK6"/>
<dbReference type="InterPro" id="IPR002843">
    <property type="entry name" value="ATPase_V0-cplx_csu/dsu"/>
</dbReference>
<dbReference type="PANTHER" id="PTHR38682">
    <property type="entry name" value="V-TYPE ATP SYNTHASE SUBUNIT C"/>
    <property type="match status" value="1"/>
</dbReference>
<accession>A0A1D3TTK6</accession>
<dbReference type="OrthoDB" id="1653at2"/>
<dbReference type="Gene3D" id="1.20.1690.10">
    <property type="entry name" value="V-type ATP synthase subunit C domain"/>
    <property type="match status" value="2"/>
</dbReference>
<keyword evidence="3" id="KW-0406">Ion transport</keyword>
<reference evidence="4 5" key="1">
    <citation type="submission" date="2016-09" db="EMBL/GenBank/DDBJ databases">
        <authorList>
            <person name="Capua I."/>
            <person name="De Benedictis P."/>
            <person name="Joannis T."/>
            <person name="Lombin L.H."/>
            <person name="Cattoli G."/>
        </authorList>
    </citation>
    <scope>NUCLEOTIDE SEQUENCE [LARGE SCALE GENOMIC DNA]</scope>
    <source>
        <strain evidence="4 5">GluBS11</strain>
    </source>
</reference>
<keyword evidence="5" id="KW-1185">Reference proteome</keyword>
<dbReference type="InterPro" id="IPR036079">
    <property type="entry name" value="ATPase_csu/dsu_sf"/>
</dbReference>
<dbReference type="STRING" id="1619234.SAMN05421730_1009102"/>
<evidence type="ECO:0000256" key="2">
    <source>
        <dbReference type="ARBA" id="ARBA00022448"/>
    </source>
</evidence>
<dbReference type="Gene3D" id="1.10.132.50">
    <property type="entry name" value="ATP synthase (C/AC39) subunit, domain 3"/>
    <property type="match status" value="1"/>
</dbReference>
<dbReference type="SUPFAM" id="SSF103486">
    <property type="entry name" value="V-type ATP synthase subunit C"/>
    <property type="match status" value="1"/>
</dbReference>
<dbReference type="GO" id="GO:0046961">
    <property type="term" value="F:proton-transporting ATPase activity, rotational mechanism"/>
    <property type="evidence" value="ECO:0007669"/>
    <property type="project" value="InterPro"/>
</dbReference>
<evidence type="ECO:0000313" key="4">
    <source>
        <dbReference type="EMBL" id="SCP97293.1"/>
    </source>
</evidence>
<dbReference type="InterPro" id="IPR035067">
    <property type="entry name" value="V-type_ATPase_csu/dsu"/>
</dbReference>
<dbReference type="PANTHER" id="PTHR38682:SF1">
    <property type="entry name" value="V-TYPE ATP SYNTHASE SUBUNIT C"/>
    <property type="match status" value="1"/>
</dbReference>
<dbReference type="RefSeq" id="WP_091233239.1">
    <property type="nucleotide sequence ID" value="NZ_FMKA01000009.1"/>
</dbReference>
<dbReference type="Proteomes" id="UP000199315">
    <property type="component" value="Unassembled WGS sequence"/>
</dbReference>
<proteinExistence type="inferred from homology"/>
<keyword evidence="2" id="KW-0813">Transport</keyword>
<dbReference type="EMBL" id="FMKA01000009">
    <property type="protein sequence ID" value="SCP97293.1"/>
    <property type="molecule type" value="Genomic_DNA"/>
</dbReference>
<evidence type="ECO:0000256" key="1">
    <source>
        <dbReference type="ARBA" id="ARBA00006709"/>
    </source>
</evidence>